<keyword evidence="2 5" id="KW-0238">DNA-binding</keyword>
<evidence type="ECO:0000256" key="1">
    <source>
        <dbReference type="ARBA" id="ARBA00023015"/>
    </source>
</evidence>
<dbReference type="InterPro" id="IPR028082">
    <property type="entry name" value="Peripla_BP_I"/>
</dbReference>
<feature type="domain" description="HTH lacI-type" evidence="4">
    <location>
        <begin position="17"/>
        <end position="71"/>
    </location>
</feature>
<dbReference type="Gene3D" id="1.10.260.40">
    <property type="entry name" value="lambda repressor-like DNA-binding domains"/>
    <property type="match status" value="1"/>
</dbReference>
<dbReference type="Proteomes" id="UP001596492">
    <property type="component" value="Unassembled WGS sequence"/>
</dbReference>
<dbReference type="GO" id="GO:0003677">
    <property type="term" value="F:DNA binding"/>
    <property type="evidence" value="ECO:0007669"/>
    <property type="project" value="UniProtKB-KW"/>
</dbReference>
<evidence type="ECO:0000313" key="5">
    <source>
        <dbReference type="EMBL" id="MFC7292929.1"/>
    </source>
</evidence>
<dbReference type="PANTHER" id="PTHR30146">
    <property type="entry name" value="LACI-RELATED TRANSCRIPTIONAL REPRESSOR"/>
    <property type="match status" value="1"/>
</dbReference>
<dbReference type="SUPFAM" id="SSF53822">
    <property type="entry name" value="Periplasmic binding protein-like I"/>
    <property type="match status" value="1"/>
</dbReference>
<dbReference type="PRINTS" id="PR00036">
    <property type="entry name" value="HTHLACI"/>
</dbReference>
<dbReference type="PROSITE" id="PS50932">
    <property type="entry name" value="HTH_LACI_2"/>
    <property type="match status" value="1"/>
</dbReference>
<dbReference type="EMBL" id="JBHTBR010000009">
    <property type="protein sequence ID" value="MFC7292929.1"/>
    <property type="molecule type" value="Genomic_DNA"/>
</dbReference>
<organism evidence="5 6">
    <name type="scientific">Hirschia litorea</name>
    <dbReference type="NCBI Taxonomy" id="1199156"/>
    <lineage>
        <taxon>Bacteria</taxon>
        <taxon>Pseudomonadati</taxon>
        <taxon>Pseudomonadota</taxon>
        <taxon>Alphaproteobacteria</taxon>
        <taxon>Hyphomonadales</taxon>
        <taxon>Hyphomonadaceae</taxon>
        <taxon>Hirschia</taxon>
    </lineage>
</organism>
<proteinExistence type="predicted"/>
<evidence type="ECO:0000256" key="2">
    <source>
        <dbReference type="ARBA" id="ARBA00023125"/>
    </source>
</evidence>
<evidence type="ECO:0000256" key="3">
    <source>
        <dbReference type="ARBA" id="ARBA00023163"/>
    </source>
</evidence>
<dbReference type="PANTHER" id="PTHR30146:SF153">
    <property type="entry name" value="LACTOSE OPERON REPRESSOR"/>
    <property type="match status" value="1"/>
</dbReference>
<keyword evidence="3" id="KW-0804">Transcription</keyword>
<keyword evidence="1" id="KW-0805">Transcription regulation</keyword>
<keyword evidence="6" id="KW-1185">Reference proteome</keyword>
<dbReference type="CDD" id="cd01545">
    <property type="entry name" value="PBP1_SalR"/>
    <property type="match status" value="1"/>
</dbReference>
<reference evidence="6" key="1">
    <citation type="journal article" date="2019" name="Int. J. Syst. Evol. Microbiol.">
        <title>The Global Catalogue of Microorganisms (GCM) 10K type strain sequencing project: providing services to taxonomists for standard genome sequencing and annotation.</title>
        <authorList>
            <consortium name="The Broad Institute Genomics Platform"/>
            <consortium name="The Broad Institute Genome Sequencing Center for Infectious Disease"/>
            <person name="Wu L."/>
            <person name="Ma J."/>
        </authorList>
    </citation>
    <scope>NUCLEOTIDE SEQUENCE [LARGE SCALE GENOMIC DNA]</scope>
    <source>
        <strain evidence="6">CCUG 51308</strain>
    </source>
</reference>
<dbReference type="PROSITE" id="PS00356">
    <property type="entry name" value="HTH_LACI_1"/>
    <property type="match status" value="1"/>
</dbReference>
<dbReference type="SUPFAM" id="SSF47413">
    <property type="entry name" value="lambda repressor-like DNA-binding domains"/>
    <property type="match status" value="1"/>
</dbReference>
<accession>A0ABW2IPM6</accession>
<dbReference type="Pfam" id="PF00356">
    <property type="entry name" value="LacI"/>
    <property type="match status" value="1"/>
</dbReference>
<dbReference type="InterPro" id="IPR010982">
    <property type="entry name" value="Lambda_DNA-bd_dom_sf"/>
</dbReference>
<protein>
    <submittedName>
        <fullName evidence="5">LacI family DNA-binding transcriptional regulator</fullName>
    </submittedName>
</protein>
<name>A0ABW2IPM6_9PROT</name>
<dbReference type="Gene3D" id="3.40.50.2300">
    <property type="match status" value="2"/>
</dbReference>
<dbReference type="RefSeq" id="WP_382168868.1">
    <property type="nucleotide sequence ID" value="NZ_JBHTBR010000009.1"/>
</dbReference>
<comment type="caution">
    <text evidence="5">The sequence shown here is derived from an EMBL/GenBank/DDBJ whole genome shotgun (WGS) entry which is preliminary data.</text>
</comment>
<dbReference type="InterPro" id="IPR046335">
    <property type="entry name" value="LacI/GalR-like_sensor"/>
</dbReference>
<evidence type="ECO:0000313" key="6">
    <source>
        <dbReference type="Proteomes" id="UP001596492"/>
    </source>
</evidence>
<dbReference type="CDD" id="cd01392">
    <property type="entry name" value="HTH_LacI"/>
    <property type="match status" value="1"/>
</dbReference>
<sequence length="349" mass="38600">MSRRGVTESIDVSGRRSTIVDVAREAGVSIKTVSRVLNHEARVSEKTQKKVREVISRLHYRPNLAARKLRNSEKTLIALICDNPQQHLSGFNADLQIGAMRECNKQGYFLIVDDFGSPECAFEDILKYPDLAGVVLSPGLCDNLKILDALDSKNIPYVRVCPQKELDRSSGVKIDDYQASVDLVKHLIDLGHESIGYIHGHPDHMVSEIRYSGFKDTLDKVGLRVNPQHLQWGLFDYDSGLKAAQNILNSDVLPTAIMAGNDDMAAAVIAIAGSMRIKVPEELSVVGFDNAPIASLIFPRMTTIDQPAIEMSKLATEMLIKEISSPNTVPHVLTVEHRLILRESAVKPM</sequence>
<evidence type="ECO:0000259" key="4">
    <source>
        <dbReference type="PROSITE" id="PS50932"/>
    </source>
</evidence>
<dbReference type="InterPro" id="IPR000843">
    <property type="entry name" value="HTH_LacI"/>
</dbReference>
<dbReference type="Pfam" id="PF13377">
    <property type="entry name" value="Peripla_BP_3"/>
    <property type="match status" value="1"/>
</dbReference>
<dbReference type="SMART" id="SM00354">
    <property type="entry name" value="HTH_LACI"/>
    <property type="match status" value="1"/>
</dbReference>
<gene>
    <name evidence="5" type="ORF">ACFQS8_14995</name>
</gene>